<keyword evidence="3" id="KW-1185">Reference proteome</keyword>
<proteinExistence type="predicted"/>
<organism evidence="2 3">
    <name type="scientific">Kroppenstedtia guangzhouensis</name>
    <dbReference type="NCBI Taxonomy" id="1274356"/>
    <lineage>
        <taxon>Bacteria</taxon>
        <taxon>Bacillati</taxon>
        <taxon>Bacillota</taxon>
        <taxon>Bacilli</taxon>
        <taxon>Bacillales</taxon>
        <taxon>Thermoactinomycetaceae</taxon>
        <taxon>Kroppenstedtia</taxon>
    </lineage>
</organism>
<feature type="region of interest" description="Disordered" evidence="1">
    <location>
        <begin position="13"/>
        <end position="35"/>
    </location>
</feature>
<reference evidence="3" key="1">
    <citation type="journal article" date="2019" name="Int. J. Syst. Evol. Microbiol.">
        <title>The Global Catalogue of Microorganisms (GCM) 10K type strain sequencing project: providing services to taxonomists for standard genome sequencing and annotation.</title>
        <authorList>
            <consortium name="The Broad Institute Genomics Platform"/>
            <consortium name="The Broad Institute Genome Sequencing Center for Infectious Disease"/>
            <person name="Wu L."/>
            <person name="Ma J."/>
        </authorList>
    </citation>
    <scope>NUCLEOTIDE SEQUENCE [LARGE SCALE GENOMIC DNA]</scope>
    <source>
        <strain evidence="3">CGMCC 1.12404</strain>
    </source>
</reference>
<evidence type="ECO:0000313" key="2">
    <source>
        <dbReference type="EMBL" id="GGA36617.1"/>
    </source>
</evidence>
<evidence type="ECO:0000256" key="1">
    <source>
        <dbReference type="SAM" id="MobiDB-lite"/>
    </source>
</evidence>
<evidence type="ECO:0000313" key="3">
    <source>
        <dbReference type="Proteomes" id="UP000617979"/>
    </source>
</evidence>
<dbReference type="Proteomes" id="UP000617979">
    <property type="component" value="Unassembled WGS sequence"/>
</dbReference>
<sequence length="72" mass="7961">MVFLGVTWQLRATKRSGGPNPESPRNALNHKLLSPPEEGSGSLIYQGSKNPFYSTFSLHIFASRDKLGEGRE</sequence>
<dbReference type="EMBL" id="BMEX01000002">
    <property type="protein sequence ID" value="GGA36617.1"/>
    <property type="molecule type" value="Genomic_DNA"/>
</dbReference>
<protein>
    <submittedName>
        <fullName evidence="2">Uncharacterized protein</fullName>
    </submittedName>
</protein>
<comment type="caution">
    <text evidence="2">The sequence shown here is derived from an EMBL/GenBank/DDBJ whole genome shotgun (WGS) entry which is preliminary data.</text>
</comment>
<accession>A0ABQ1G5R6</accession>
<name>A0ABQ1G5R6_9BACL</name>
<gene>
    <name evidence="2" type="ORF">GCM10007416_06920</name>
</gene>